<dbReference type="RefSeq" id="YP_008771576.1">
    <property type="nucleotide sequence ID" value="NC_022771.1"/>
</dbReference>
<name>U5PU21_BPGRA</name>
<dbReference type="EMBL" id="KF669652">
    <property type="protein sequence ID" value="AGY47475.1"/>
    <property type="molecule type" value="Genomic_DNA"/>
</dbReference>
<organismHost>
    <name type="scientific">Bacillus subtilis</name>
    <dbReference type="NCBI Taxonomy" id="1423"/>
</organismHost>
<evidence type="ECO:0000313" key="2">
    <source>
        <dbReference type="Proteomes" id="UP000017648"/>
    </source>
</evidence>
<dbReference type="Proteomes" id="UP000017648">
    <property type="component" value="Segment"/>
</dbReference>
<reference evidence="1 2" key="1">
    <citation type="journal article" date="2013" name="Genome Announc.">
        <title>Complete Genome of Bacillus subtilis Myophage Grass.</title>
        <authorList>
            <person name="Miller S.Y."/>
            <person name="Colquhoun J.M."/>
            <person name="Perl A.L."/>
            <person name="Chamakura K.R."/>
            <person name="Kuty Everett G.F."/>
        </authorList>
    </citation>
    <scope>NUCLEOTIDE SEQUENCE [LARGE SCALE GENOMIC DNA]</scope>
</reference>
<gene>
    <name evidence="1" type="ORF">Grass_210</name>
</gene>
<dbReference type="KEGG" id="vg:17960134"/>
<sequence>MLLLKGVERLAKTELTTTLERMIYANTCKMGVFGCFEVTIGMGGSERVDYITYDTKGIWRCYEIKVSVADFRSTAKKTFCGHYNYYVMPKELYDKVKDEVPAHIGVYIDGRYSIKRAKKQELSVDEQVLKDSLIRSLYREADRVFKSQNPNIVASLKKQVERLKKEKFENYLNYRNLQQEVVQKFGIRWREYGEEFKPQDEKLEGRCLRKALIKETVKDNYDALKDLSDTEPSGEESI</sequence>
<dbReference type="OrthoDB" id="9716at10239"/>
<dbReference type="GeneID" id="17960134"/>
<accession>U5PU21</accession>
<protein>
    <submittedName>
        <fullName evidence="1">Uncharacterized protein</fullName>
    </submittedName>
</protein>
<evidence type="ECO:0000313" key="1">
    <source>
        <dbReference type="EMBL" id="AGY47475.1"/>
    </source>
</evidence>
<organism evidence="1 2">
    <name type="scientific">Bacillus phage Grass</name>
    <dbReference type="NCBI Taxonomy" id="1406785"/>
    <lineage>
        <taxon>Viruses</taxon>
        <taxon>Duplodnaviria</taxon>
        <taxon>Heunggongvirae</taxon>
        <taxon>Uroviricota</taxon>
        <taxon>Caudoviricetes</taxon>
        <taxon>Herelleviridae</taxon>
        <taxon>Bastillevirinae</taxon>
        <taxon>Nitunavirus</taxon>
        <taxon>Nitunavirus grass</taxon>
    </lineage>
</organism>
<keyword evidence="2" id="KW-1185">Reference proteome</keyword>
<proteinExistence type="predicted"/>